<dbReference type="InterPro" id="IPR001789">
    <property type="entry name" value="Sig_transdc_resp-reg_receiver"/>
</dbReference>
<dbReference type="AlphaFoldDB" id="A0A6M2BWK0"/>
<dbReference type="InterPro" id="IPR011006">
    <property type="entry name" value="CheY-like_superfamily"/>
</dbReference>
<dbReference type="GO" id="GO:0003677">
    <property type="term" value="F:DNA binding"/>
    <property type="evidence" value="ECO:0007669"/>
    <property type="project" value="UniProtKB-KW"/>
</dbReference>
<dbReference type="Gene3D" id="3.40.50.2300">
    <property type="match status" value="1"/>
</dbReference>
<dbReference type="RefSeq" id="WP_166260200.1">
    <property type="nucleotide sequence ID" value="NZ_JAAMOW010000009.1"/>
</dbReference>
<keyword evidence="7" id="KW-1185">Reference proteome</keyword>
<dbReference type="GO" id="GO:0006355">
    <property type="term" value="P:regulation of DNA-templated transcription"/>
    <property type="evidence" value="ECO:0007669"/>
    <property type="project" value="InterPro"/>
</dbReference>
<dbReference type="InterPro" id="IPR016032">
    <property type="entry name" value="Sig_transdc_resp-reg_C-effctor"/>
</dbReference>
<reference evidence="6 7" key="1">
    <citation type="journal article" date="2014" name="Int. J. Syst. Evol. Microbiol.">
        <title>Solimonas terrae sp. nov., isolated from soil.</title>
        <authorList>
            <person name="Kim S.J."/>
            <person name="Moon J.Y."/>
            <person name="Weon H.Y."/>
            <person name="Ahn J.H."/>
            <person name="Chen W.M."/>
            <person name="Kwon S.W."/>
        </authorList>
    </citation>
    <scope>NUCLEOTIDE SEQUENCE [LARGE SCALE GENOMIC DNA]</scope>
    <source>
        <strain evidence="6 7">KIS83-12</strain>
    </source>
</reference>
<dbReference type="PROSITE" id="PS50043">
    <property type="entry name" value="HTH_LUXR_2"/>
    <property type="match status" value="1"/>
</dbReference>
<evidence type="ECO:0000313" key="7">
    <source>
        <dbReference type="Proteomes" id="UP000472676"/>
    </source>
</evidence>
<dbReference type="InterPro" id="IPR036388">
    <property type="entry name" value="WH-like_DNA-bd_sf"/>
</dbReference>
<evidence type="ECO:0000259" key="4">
    <source>
        <dbReference type="PROSITE" id="PS50043"/>
    </source>
</evidence>
<name>A0A6M2BWK0_9GAMM</name>
<evidence type="ECO:0000256" key="1">
    <source>
        <dbReference type="ARBA" id="ARBA00022553"/>
    </source>
</evidence>
<dbReference type="PANTHER" id="PTHR43214:SF42">
    <property type="entry name" value="TRANSCRIPTIONAL REGULATORY PROTEIN DESR"/>
    <property type="match status" value="1"/>
</dbReference>
<feature type="modified residue" description="4-aspartylphosphate" evidence="3">
    <location>
        <position position="57"/>
    </location>
</feature>
<keyword evidence="1 3" id="KW-0597">Phosphoprotein</keyword>
<dbReference type="SUPFAM" id="SSF52172">
    <property type="entry name" value="CheY-like"/>
    <property type="match status" value="1"/>
</dbReference>
<dbReference type="Pfam" id="PF00072">
    <property type="entry name" value="Response_reg"/>
    <property type="match status" value="1"/>
</dbReference>
<dbReference type="InterPro" id="IPR000792">
    <property type="entry name" value="Tscrpt_reg_LuxR_C"/>
</dbReference>
<keyword evidence="2" id="KW-0238">DNA-binding</keyword>
<dbReference type="InterPro" id="IPR039420">
    <property type="entry name" value="WalR-like"/>
</dbReference>
<dbReference type="Gene3D" id="1.10.10.10">
    <property type="entry name" value="Winged helix-like DNA-binding domain superfamily/Winged helix DNA-binding domain"/>
    <property type="match status" value="1"/>
</dbReference>
<organism evidence="6 7">
    <name type="scientific">Solimonas terrae</name>
    <dbReference type="NCBI Taxonomy" id="1396819"/>
    <lineage>
        <taxon>Bacteria</taxon>
        <taxon>Pseudomonadati</taxon>
        <taxon>Pseudomonadota</taxon>
        <taxon>Gammaproteobacteria</taxon>
        <taxon>Nevskiales</taxon>
        <taxon>Nevskiaceae</taxon>
        <taxon>Solimonas</taxon>
    </lineage>
</organism>
<dbReference type="Pfam" id="PF00196">
    <property type="entry name" value="GerE"/>
    <property type="match status" value="1"/>
</dbReference>
<gene>
    <name evidence="6" type="ORF">G7Y85_17195</name>
</gene>
<proteinExistence type="predicted"/>
<dbReference type="CDD" id="cd17535">
    <property type="entry name" value="REC_NarL-like"/>
    <property type="match status" value="1"/>
</dbReference>
<accession>A0A6M2BWK0</accession>
<dbReference type="PROSITE" id="PS50110">
    <property type="entry name" value="RESPONSE_REGULATORY"/>
    <property type="match status" value="1"/>
</dbReference>
<comment type="caution">
    <text evidence="6">The sequence shown here is derived from an EMBL/GenBank/DDBJ whole genome shotgun (WGS) entry which is preliminary data.</text>
</comment>
<evidence type="ECO:0000259" key="5">
    <source>
        <dbReference type="PROSITE" id="PS50110"/>
    </source>
</evidence>
<dbReference type="CDD" id="cd06170">
    <property type="entry name" value="LuxR_C_like"/>
    <property type="match status" value="1"/>
</dbReference>
<dbReference type="SUPFAM" id="SSF46894">
    <property type="entry name" value="C-terminal effector domain of the bipartite response regulators"/>
    <property type="match status" value="1"/>
</dbReference>
<protein>
    <submittedName>
        <fullName evidence="6">Response regulator transcription factor</fullName>
    </submittedName>
</protein>
<dbReference type="PRINTS" id="PR00038">
    <property type="entry name" value="HTHLUXR"/>
</dbReference>
<dbReference type="GO" id="GO:0000160">
    <property type="term" value="P:phosphorelay signal transduction system"/>
    <property type="evidence" value="ECO:0007669"/>
    <property type="project" value="InterPro"/>
</dbReference>
<dbReference type="Proteomes" id="UP000472676">
    <property type="component" value="Unassembled WGS sequence"/>
</dbReference>
<dbReference type="InterPro" id="IPR058245">
    <property type="entry name" value="NreC/VraR/RcsB-like_REC"/>
</dbReference>
<feature type="domain" description="Response regulatory" evidence="5">
    <location>
        <begin position="6"/>
        <end position="122"/>
    </location>
</feature>
<sequence>MSDAVRIALADDQALVLSGLRALLTDLGGLEVVIEARDGGELLQALQHQRVDVVVSDVRMPRHSGIEVVRALRARGDYTPVLLLTTFDDPALLQGARSAGARGFMLKDAAPEDLRRAIQRLAGGDMLFASISTASSLPSGDAAPTRLTAREADVLRLVAGGYSNKEIGRTLGISDGTVRNHLTDILARLEARDRTHAVMKAIAAHLL</sequence>
<dbReference type="SMART" id="SM00448">
    <property type="entry name" value="REC"/>
    <property type="match status" value="1"/>
</dbReference>
<evidence type="ECO:0000256" key="2">
    <source>
        <dbReference type="ARBA" id="ARBA00023125"/>
    </source>
</evidence>
<evidence type="ECO:0000256" key="3">
    <source>
        <dbReference type="PROSITE-ProRule" id="PRU00169"/>
    </source>
</evidence>
<dbReference type="EMBL" id="JAAMOW010000009">
    <property type="protein sequence ID" value="NGY06513.1"/>
    <property type="molecule type" value="Genomic_DNA"/>
</dbReference>
<feature type="domain" description="HTH luxR-type" evidence="4">
    <location>
        <begin position="140"/>
        <end position="205"/>
    </location>
</feature>
<dbReference type="SMART" id="SM00421">
    <property type="entry name" value="HTH_LUXR"/>
    <property type="match status" value="1"/>
</dbReference>
<evidence type="ECO:0000313" key="6">
    <source>
        <dbReference type="EMBL" id="NGY06513.1"/>
    </source>
</evidence>
<dbReference type="PANTHER" id="PTHR43214">
    <property type="entry name" value="TWO-COMPONENT RESPONSE REGULATOR"/>
    <property type="match status" value="1"/>
</dbReference>